<evidence type="ECO:0000259" key="5">
    <source>
        <dbReference type="PROSITE" id="PS51767"/>
    </source>
</evidence>
<dbReference type="GO" id="GO:0006508">
    <property type="term" value="P:proteolysis"/>
    <property type="evidence" value="ECO:0007669"/>
    <property type="project" value="UniProtKB-KW"/>
</dbReference>
<organism evidence="6 7">
    <name type="scientific">Ceratopteris richardii</name>
    <name type="common">Triangle waterfern</name>
    <dbReference type="NCBI Taxonomy" id="49495"/>
    <lineage>
        <taxon>Eukaryota</taxon>
        <taxon>Viridiplantae</taxon>
        <taxon>Streptophyta</taxon>
        <taxon>Embryophyta</taxon>
        <taxon>Tracheophyta</taxon>
        <taxon>Polypodiopsida</taxon>
        <taxon>Polypodiidae</taxon>
        <taxon>Polypodiales</taxon>
        <taxon>Pteridineae</taxon>
        <taxon>Pteridaceae</taxon>
        <taxon>Parkerioideae</taxon>
        <taxon>Ceratopteris</taxon>
    </lineage>
</organism>
<dbReference type="Proteomes" id="UP000825935">
    <property type="component" value="Chromosome 13"/>
</dbReference>
<name>A0A8T2TIP8_CERRI</name>
<dbReference type="GO" id="GO:0008233">
    <property type="term" value="F:peptidase activity"/>
    <property type="evidence" value="ECO:0007669"/>
    <property type="project" value="UniProtKB-KW"/>
</dbReference>
<reference evidence="6" key="1">
    <citation type="submission" date="2021-08" db="EMBL/GenBank/DDBJ databases">
        <title>WGS assembly of Ceratopteris richardii.</title>
        <authorList>
            <person name="Marchant D.B."/>
            <person name="Chen G."/>
            <person name="Jenkins J."/>
            <person name="Shu S."/>
            <person name="Leebens-Mack J."/>
            <person name="Grimwood J."/>
            <person name="Schmutz J."/>
            <person name="Soltis P."/>
            <person name="Soltis D."/>
            <person name="Chen Z.-H."/>
        </authorList>
    </citation>
    <scope>NUCLEOTIDE SEQUENCE</scope>
    <source>
        <strain evidence="6">Whitten #5841</strain>
        <tissue evidence="6">Leaf</tissue>
    </source>
</reference>
<dbReference type="InterPro" id="IPR051708">
    <property type="entry name" value="Plant_Aspart_Prot_A1"/>
</dbReference>
<evidence type="ECO:0000256" key="2">
    <source>
        <dbReference type="ARBA" id="ARBA00022670"/>
    </source>
</evidence>
<dbReference type="PROSITE" id="PS51767">
    <property type="entry name" value="PEPTIDASE_A1"/>
    <property type="match status" value="1"/>
</dbReference>
<feature type="signal peptide" evidence="4">
    <location>
        <begin position="1"/>
        <end position="32"/>
    </location>
</feature>
<feature type="domain" description="Peptidase A1" evidence="5">
    <location>
        <begin position="149"/>
        <end position="488"/>
    </location>
</feature>
<dbReference type="OrthoDB" id="2747330at2759"/>
<keyword evidence="7" id="KW-1185">Reference proteome</keyword>
<dbReference type="Pfam" id="PF14543">
    <property type="entry name" value="TAXi_N"/>
    <property type="match status" value="1"/>
</dbReference>
<dbReference type="SUPFAM" id="SSF50630">
    <property type="entry name" value="Acid proteases"/>
    <property type="match status" value="1"/>
</dbReference>
<comment type="similarity">
    <text evidence="1">Belongs to the peptidase A1 family.</text>
</comment>
<evidence type="ECO:0000256" key="1">
    <source>
        <dbReference type="ARBA" id="ARBA00007447"/>
    </source>
</evidence>
<dbReference type="EMBL" id="CM035418">
    <property type="protein sequence ID" value="KAH7421693.1"/>
    <property type="molecule type" value="Genomic_DNA"/>
</dbReference>
<dbReference type="PANTHER" id="PTHR47967">
    <property type="entry name" value="OS07G0603500 PROTEIN-RELATED"/>
    <property type="match status" value="1"/>
</dbReference>
<evidence type="ECO:0000256" key="4">
    <source>
        <dbReference type="SAM" id="SignalP"/>
    </source>
</evidence>
<dbReference type="InterPro" id="IPR032799">
    <property type="entry name" value="TAXi_C"/>
</dbReference>
<dbReference type="InterPro" id="IPR032861">
    <property type="entry name" value="TAXi_N"/>
</dbReference>
<dbReference type="PANTHER" id="PTHR47967:SF60">
    <property type="entry name" value="PROTEIN ASPARTIC PROTEASE IN GUARD CELL 1-LIKE"/>
    <property type="match status" value="1"/>
</dbReference>
<comment type="caution">
    <text evidence="6">The sequence shown here is derived from an EMBL/GenBank/DDBJ whole genome shotgun (WGS) entry which is preliminary data.</text>
</comment>
<dbReference type="OMA" id="TPHAKLQ"/>
<keyword evidence="3" id="KW-0378">Hydrolase</keyword>
<dbReference type="InterPro" id="IPR021109">
    <property type="entry name" value="Peptidase_aspartic_dom_sf"/>
</dbReference>
<sequence>MQLHLAGWIHKGKLPSSLLAFVLVLCVSEVHCSGSVYQHVHLSASVASNETLDCAKAYAVKDMPLYGGNAYGSVVHSYGPCFLNGRLSGQRKNMSELAIEIMGKDEERIKALVQRNHLAHDVERFLATSSASSTFSETTSAVSYGVGNYIANIGIGTPTEWFLLVLDTGSDLTWTQCVPCETADSCYSQANPIFDPSSSASYTPIGCIRGCPACSTSGLCQYEQHYADNSGVRGDFAYETFTIGDARIQEYIFGCGRANQGTFEGVDGLLGLGWGPLGMPSQTVSSFEGAFTYCLPSFLASYTSTGFIELGKGISEAASEGVLHTAMIKNTDLQSFYFVWLQGISVGSVPLALSSTSFSRPNSAAIAGTMTDCGTVITRLPAADYVTFRDAFIAGSSDIELFRTSDFLDTCFRFNRKSQIPTVRFHFDGIDLSLPVENTVFPLSSNTACLAFAPMTFSWLQDVTIIGNYQMQGFLFTFDTVGSTMGIQTAAKVC</sequence>
<protein>
    <recommendedName>
        <fullName evidence="5">Peptidase A1 domain-containing protein</fullName>
    </recommendedName>
</protein>
<dbReference type="AlphaFoldDB" id="A0A8T2TIP8"/>
<dbReference type="Pfam" id="PF14541">
    <property type="entry name" value="TAXi_C"/>
    <property type="match status" value="1"/>
</dbReference>
<keyword evidence="4" id="KW-0732">Signal</keyword>
<evidence type="ECO:0000313" key="6">
    <source>
        <dbReference type="EMBL" id="KAH7421693.1"/>
    </source>
</evidence>
<dbReference type="InterPro" id="IPR033121">
    <property type="entry name" value="PEPTIDASE_A1"/>
</dbReference>
<evidence type="ECO:0000313" key="7">
    <source>
        <dbReference type="Proteomes" id="UP000825935"/>
    </source>
</evidence>
<feature type="chain" id="PRO_5035808378" description="Peptidase A1 domain-containing protein" evidence="4">
    <location>
        <begin position="33"/>
        <end position="494"/>
    </location>
</feature>
<proteinExistence type="inferred from homology"/>
<dbReference type="Gene3D" id="2.40.70.10">
    <property type="entry name" value="Acid Proteases"/>
    <property type="match status" value="2"/>
</dbReference>
<evidence type="ECO:0000256" key="3">
    <source>
        <dbReference type="ARBA" id="ARBA00022801"/>
    </source>
</evidence>
<keyword evidence="2" id="KW-0645">Protease</keyword>
<accession>A0A8T2TIP8</accession>
<gene>
    <name evidence="6" type="ORF">KP509_13G071400</name>
</gene>